<feature type="domain" description="Erythromycin biosynthesis protein CIII-like C-terminal" evidence="4">
    <location>
        <begin position="266"/>
        <end position="392"/>
    </location>
</feature>
<dbReference type="InterPro" id="IPR002213">
    <property type="entry name" value="UDP_glucos_trans"/>
</dbReference>
<dbReference type="PANTHER" id="PTHR48043:SF145">
    <property type="entry name" value="FI06409P-RELATED"/>
    <property type="match status" value="1"/>
</dbReference>
<reference evidence="6" key="1">
    <citation type="submission" date="2015-07" db="EMBL/GenBank/DDBJ databases">
        <title>Near-Complete Genome Sequence of the Cellulolytic Bacterium Bacteroides (Pseudobacteroides) cellulosolvens ATCC 35603.</title>
        <authorList>
            <person name="Dassa B."/>
            <person name="Utturkar S.M."/>
            <person name="Klingeman D.M."/>
            <person name="Hurt R.A."/>
            <person name="Keller M."/>
            <person name="Xu J."/>
            <person name="Reddy Y.H.K."/>
            <person name="Borovok I."/>
            <person name="Grinberg I.R."/>
            <person name="Lamed R."/>
            <person name="Zhivin O."/>
            <person name="Bayer E.A."/>
            <person name="Brown S.D."/>
        </authorList>
    </citation>
    <scope>NUCLEOTIDE SEQUENCE [LARGE SCALE GENOMIC DNA]</scope>
    <source>
        <strain evidence="6">DSM 2933</strain>
    </source>
</reference>
<dbReference type="Gene3D" id="3.40.50.2000">
    <property type="entry name" value="Glycogen Phosphorylase B"/>
    <property type="match status" value="2"/>
</dbReference>
<name>A0A0L6JL80_9FIRM</name>
<dbReference type="InterPro" id="IPR035595">
    <property type="entry name" value="UDP_glycos_trans_CS"/>
</dbReference>
<dbReference type="Proteomes" id="UP000036923">
    <property type="component" value="Unassembled WGS sequence"/>
</dbReference>
<dbReference type="GO" id="GO:0008194">
    <property type="term" value="F:UDP-glycosyltransferase activity"/>
    <property type="evidence" value="ECO:0007669"/>
    <property type="project" value="InterPro"/>
</dbReference>
<dbReference type="CDD" id="cd03784">
    <property type="entry name" value="GT1_Gtf-like"/>
    <property type="match status" value="1"/>
</dbReference>
<evidence type="ECO:0000256" key="2">
    <source>
        <dbReference type="ARBA" id="ARBA00022676"/>
    </source>
</evidence>
<dbReference type="eggNOG" id="COG1819">
    <property type="taxonomic scope" value="Bacteria"/>
</dbReference>
<dbReference type="OrthoDB" id="6620093at2"/>
<dbReference type="EMBL" id="LGTC01000001">
    <property type="protein sequence ID" value="KNY26137.1"/>
    <property type="molecule type" value="Genomic_DNA"/>
</dbReference>
<keyword evidence="6" id="KW-1185">Reference proteome</keyword>
<dbReference type="FunFam" id="3.40.50.2000:FF:000072">
    <property type="entry name" value="Glycosyl transferase"/>
    <property type="match status" value="1"/>
</dbReference>
<evidence type="ECO:0000313" key="5">
    <source>
        <dbReference type="EMBL" id="KNY26137.1"/>
    </source>
</evidence>
<dbReference type="SUPFAM" id="SSF53756">
    <property type="entry name" value="UDP-Glycosyltransferase/glycogen phosphorylase"/>
    <property type="match status" value="1"/>
</dbReference>
<organism evidence="5 6">
    <name type="scientific">Pseudobacteroides cellulosolvens ATCC 35603 = DSM 2933</name>
    <dbReference type="NCBI Taxonomy" id="398512"/>
    <lineage>
        <taxon>Bacteria</taxon>
        <taxon>Bacillati</taxon>
        <taxon>Bacillota</taxon>
        <taxon>Clostridia</taxon>
        <taxon>Eubacteriales</taxon>
        <taxon>Oscillospiraceae</taxon>
        <taxon>Pseudobacteroides</taxon>
    </lineage>
</organism>
<keyword evidence="3 5" id="KW-0808">Transferase</keyword>
<dbReference type="AlphaFoldDB" id="A0A0L6JL80"/>
<dbReference type="Pfam" id="PF06722">
    <property type="entry name" value="EryCIII-like_C"/>
    <property type="match status" value="1"/>
</dbReference>
<accession>A0A0L6JL80</accession>
<dbReference type="InterPro" id="IPR010610">
    <property type="entry name" value="EryCIII-like_C"/>
</dbReference>
<keyword evidence="2" id="KW-0328">Glycosyltransferase</keyword>
<comment type="caution">
    <text evidence="5">The sequence shown here is derived from an EMBL/GenBank/DDBJ whole genome shotgun (WGS) entry which is preliminary data.</text>
</comment>
<dbReference type="PROSITE" id="PS00375">
    <property type="entry name" value="UDPGT"/>
    <property type="match status" value="1"/>
</dbReference>
<dbReference type="InterPro" id="IPR050271">
    <property type="entry name" value="UDP-glycosyltransferase"/>
</dbReference>
<evidence type="ECO:0000256" key="1">
    <source>
        <dbReference type="ARBA" id="ARBA00009995"/>
    </source>
</evidence>
<dbReference type="NCBIfam" id="TIGR01426">
    <property type="entry name" value="MGT"/>
    <property type="match status" value="1"/>
</dbReference>
<evidence type="ECO:0000259" key="4">
    <source>
        <dbReference type="Pfam" id="PF06722"/>
    </source>
</evidence>
<evidence type="ECO:0000313" key="6">
    <source>
        <dbReference type="Proteomes" id="UP000036923"/>
    </source>
</evidence>
<proteinExistence type="inferred from homology"/>
<dbReference type="PANTHER" id="PTHR48043">
    <property type="entry name" value="EG:EG0003.4 PROTEIN-RELATED"/>
    <property type="match status" value="1"/>
</dbReference>
<protein>
    <submittedName>
        <fullName evidence="5">Glycosyltransferase, MGT family</fullName>
    </submittedName>
</protein>
<dbReference type="InterPro" id="IPR006326">
    <property type="entry name" value="UDPGT_MGT-like"/>
</dbReference>
<dbReference type="STRING" id="398512.Bccel_1399"/>
<dbReference type="RefSeq" id="WP_036943815.1">
    <property type="nucleotide sequence ID" value="NZ_JQKC01000023.1"/>
</dbReference>
<dbReference type="GO" id="GO:0016758">
    <property type="term" value="F:hexosyltransferase activity"/>
    <property type="evidence" value="ECO:0007669"/>
    <property type="project" value="InterPro"/>
</dbReference>
<comment type="similarity">
    <text evidence="1">Belongs to the UDP-glycosyltransferase family.</text>
</comment>
<evidence type="ECO:0000256" key="3">
    <source>
        <dbReference type="ARBA" id="ARBA00022679"/>
    </source>
</evidence>
<sequence length="393" mass="43948">MARILFVNIPAHGHVNPTFPLVLAFVKAGHKVDYLISESFRKKVEYCGATFIPYLTPVDIDFTDRKFNILRNIRKAFKEIDAGIRELGPQYDVILLGGMHYDITKMAKEIKKPIIFCSAIFLMNEQTLNHLVKIAIGIPALIRVVARNSITRKLLSRFLLSPLLDLKINDLLTAIGPQSSTLNINFTSNYFHPEASTFDDKCLFIGPSPTISLMDDTFPISKLEDSKKKIIYATLGTAFNRWTGFFKSVIDAFKDSEYLVVMSTGNKETIKLIGDIPQNFIVRDFVPQAEVLKHADLFIAHGGMGSVSDGMYLGVPMILVPLGADQFFNAYRLQELGAGKVLKKHDVTAQNLRREAKLVMENDSFKAAVKKVQQSFISAGGPDLAVRKVEEML</sequence>
<gene>
    <name evidence="5" type="ORF">Bccel_1399</name>
</gene>